<feature type="compositionally biased region" description="Low complexity" evidence="1">
    <location>
        <begin position="149"/>
        <end position="173"/>
    </location>
</feature>
<gene>
    <name evidence="3" type="ORF">SAMN05216241_10678</name>
</gene>
<dbReference type="Gene3D" id="1.10.260.40">
    <property type="entry name" value="lambda repressor-like DNA-binding domains"/>
    <property type="match status" value="1"/>
</dbReference>
<dbReference type="OrthoDB" id="9797172at2"/>
<dbReference type="SMART" id="SM00530">
    <property type="entry name" value="HTH_XRE"/>
    <property type="match status" value="1"/>
</dbReference>
<dbReference type="AlphaFoldDB" id="A0A1G7S116"/>
<dbReference type="CDD" id="cd00093">
    <property type="entry name" value="HTH_XRE"/>
    <property type="match status" value="1"/>
</dbReference>
<organism evidence="3 4">
    <name type="scientific">Limimonas halophila</name>
    <dbReference type="NCBI Taxonomy" id="1082479"/>
    <lineage>
        <taxon>Bacteria</taxon>
        <taxon>Pseudomonadati</taxon>
        <taxon>Pseudomonadota</taxon>
        <taxon>Alphaproteobacteria</taxon>
        <taxon>Rhodospirillales</taxon>
        <taxon>Rhodovibrionaceae</taxon>
        <taxon>Limimonas</taxon>
    </lineage>
</organism>
<feature type="region of interest" description="Disordered" evidence="1">
    <location>
        <begin position="143"/>
        <end position="173"/>
    </location>
</feature>
<feature type="domain" description="HTH cro/C1-type" evidence="2">
    <location>
        <begin position="17"/>
        <end position="71"/>
    </location>
</feature>
<dbReference type="Proteomes" id="UP000199415">
    <property type="component" value="Unassembled WGS sequence"/>
</dbReference>
<dbReference type="SUPFAM" id="SSF47413">
    <property type="entry name" value="lambda repressor-like DNA-binding domains"/>
    <property type="match status" value="1"/>
</dbReference>
<dbReference type="STRING" id="1082479.SAMN05216241_10678"/>
<dbReference type="GO" id="GO:0003677">
    <property type="term" value="F:DNA binding"/>
    <property type="evidence" value="ECO:0007669"/>
    <property type="project" value="InterPro"/>
</dbReference>
<protein>
    <submittedName>
        <fullName evidence="3">Transcriptional regulator, contains XRE-family HTH domain</fullName>
    </submittedName>
</protein>
<reference evidence="3 4" key="1">
    <citation type="submission" date="2016-10" db="EMBL/GenBank/DDBJ databases">
        <authorList>
            <person name="de Groot N.N."/>
        </authorList>
    </citation>
    <scope>NUCLEOTIDE SEQUENCE [LARGE SCALE GENOMIC DNA]</scope>
    <source>
        <strain evidence="3 4">DSM 25584</strain>
    </source>
</reference>
<evidence type="ECO:0000259" key="2">
    <source>
        <dbReference type="PROSITE" id="PS50943"/>
    </source>
</evidence>
<evidence type="ECO:0000313" key="3">
    <source>
        <dbReference type="EMBL" id="SDG16681.1"/>
    </source>
</evidence>
<name>A0A1G7S116_9PROT</name>
<dbReference type="RefSeq" id="WP_090020071.1">
    <property type="nucleotide sequence ID" value="NZ_FNCE01000006.1"/>
</dbReference>
<dbReference type="EMBL" id="FNCE01000006">
    <property type="protein sequence ID" value="SDG16681.1"/>
    <property type="molecule type" value="Genomic_DNA"/>
</dbReference>
<evidence type="ECO:0000256" key="1">
    <source>
        <dbReference type="SAM" id="MobiDB-lite"/>
    </source>
</evidence>
<proteinExistence type="predicted"/>
<keyword evidence="4" id="KW-1185">Reference proteome</keyword>
<evidence type="ECO:0000313" key="4">
    <source>
        <dbReference type="Proteomes" id="UP000199415"/>
    </source>
</evidence>
<dbReference type="InterPro" id="IPR001387">
    <property type="entry name" value="Cro/C1-type_HTH"/>
</dbReference>
<dbReference type="InterPro" id="IPR010982">
    <property type="entry name" value="Lambda_DNA-bd_dom_sf"/>
</dbReference>
<sequence length="173" mass="18077">MSGTYGNSVLENLGRRIRNTRVSNGMSQAALARMCGITFQQVQKYEMGKTRIPIDRLVSVAAALDLSVTELVRDLDQEPAGAVDDTPLRSQKQAVALLKHFNTIQDETVRASLLALIKSVANLERAGSGAGAHLLAPDGDATAAYDALTDGPTPHAPTADAPADADAALAASP</sequence>
<dbReference type="PROSITE" id="PS50943">
    <property type="entry name" value="HTH_CROC1"/>
    <property type="match status" value="1"/>
</dbReference>
<accession>A0A1G7S116</accession>
<dbReference type="Pfam" id="PF01381">
    <property type="entry name" value="HTH_3"/>
    <property type="match status" value="1"/>
</dbReference>